<protein>
    <submittedName>
        <fullName evidence="1">Uncharacterized protein</fullName>
    </submittedName>
</protein>
<reference evidence="1" key="1">
    <citation type="journal article" date="2015" name="Nature">
        <title>Complex archaea that bridge the gap between prokaryotes and eukaryotes.</title>
        <authorList>
            <person name="Spang A."/>
            <person name="Saw J.H."/>
            <person name="Jorgensen S.L."/>
            <person name="Zaremba-Niedzwiedzka K."/>
            <person name="Martijn J."/>
            <person name="Lind A.E."/>
            <person name="van Eijk R."/>
            <person name="Schleper C."/>
            <person name="Guy L."/>
            <person name="Ettema T.J."/>
        </authorList>
    </citation>
    <scope>NUCLEOTIDE SEQUENCE</scope>
</reference>
<organism evidence="1">
    <name type="scientific">marine sediment metagenome</name>
    <dbReference type="NCBI Taxonomy" id="412755"/>
    <lineage>
        <taxon>unclassified sequences</taxon>
        <taxon>metagenomes</taxon>
        <taxon>ecological metagenomes</taxon>
    </lineage>
</organism>
<evidence type="ECO:0000313" key="1">
    <source>
        <dbReference type="EMBL" id="KKL14786.1"/>
    </source>
</evidence>
<dbReference type="EMBL" id="LAZR01040317">
    <property type="protein sequence ID" value="KKL14786.1"/>
    <property type="molecule type" value="Genomic_DNA"/>
</dbReference>
<dbReference type="AlphaFoldDB" id="A0A0F9DAM1"/>
<name>A0A0F9DAM1_9ZZZZ</name>
<gene>
    <name evidence="1" type="ORF">LCGC14_2512140</name>
</gene>
<feature type="non-terminal residue" evidence="1">
    <location>
        <position position="1"/>
    </location>
</feature>
<comment type="caution">
    <text evidence="1">The sequence shown here is derived from an EMBL/GenBank/DDBJ whole genome shotgun (WGS) entry which is preliminary data.</text>
</comment>
<accession>A0A0F9DAM1</accession>
<proteinExistence type="predicted"/>
<sequence length="109" mass="12661">NYVSIMRIVKLSQMMSAPMTDELMRISYRGAVVSSYGNEAVLVFETEDDIVERTYRQDQFLDGKLPAEGTRVIARFVLTEDEEIEDSREDEFIDLRSHRKNITKGPHIF</sequence>